<dbReference type="AlphaFoldDB" id="A0A0E9SZB2"/>
<organism evidence="1">
    <name type="scientific">Anguilla anguilla</name>
    <name type="common">European freshwater eel</name>
    <name type="synonym">Muraena anguilla</name>
    <dbReference type="NCBI Taxonomy" id="7936"/>
    <lineage>
        <taxon>Eukaryota</taxon>
        <taxon>Metazoa</taxon>
        <taxon>Chordata</taxon>
        <taxon>Craniata</taxon>
        <taxon>Vertebrata</taxon>
        <taxon>Euteleostomi</taxon>
        <taxon>Actinopterygii</taxon>
        <taxon>Neopterygii</taxon>
        <taxon>Teleostei</taxon>
        <taxon>Anguilliformes</taxon>
        <taxon>Anguillidae</taxon>
        <taxon>Anguilla</taxon>
    </lineage>
</organism>
<accession>A0A0E9SZB2</accession>
<name>A0A0E9SZB2_ANGAN</name>
<evidence type="ECO:0000313" key="1">
    <source>
        <dbReference type="EMBL" id="JAH46661.1"/>
    </source>
</evidence>
<reference evidence="1" key="2">
    <citation type="journal article" date="2015" name="Fish Shellfish Immunol.">
        <title>Early steps in the European eel (Anguilla anguilla)-Vibrio vulnificus interaction in the gills: Role of the RtxA13 toxin.</title>
        <authorList>
            <person name="Callol A."/>
            <person name="Pajuelo D."/>
            <person name="Ebbesson L."/>
            <person name="Teles M."/>
            <person name="MacKenzie S."/>
            <person name="Amaro C."/>
        </authorList>
    </citation>
    <scope>NUCLEOTIDE SEQUENCE</scope>
</reference>
<sequence length="16" mass="1740">MRTYISLSPQSPDAAC</sequence>
<proteinExistence type="predicted"/>
<reference evidence="1" key="1">
    <citation type="submission" date="2014-11" db="EMBL/GenBank/DDBJ databases">
        <authorList>
            <person name="Amaro Gonzalez C."/>
        </authorList>
    </citation>
    <scope>NUCLEOTIDE SEQUENCE</scope>
</reference>
<protein>
    <submittedName>
        <fullName evidence="1">Uncharacterized protein</fullName>
    </submittedName>
</protein>
<dbReference type="EMBL" id="GBXM01061916">
    <property type="protein sequence ID" value="JAH46661.1"/>
    <property type="molecule type" value="Transcribed_RNA"/>
</dbReference>